<gene>
    <name evidence="4" type="ORF">SAMN06265376_10450</name>
</gene>
<dbReference type="InterPro" id="IPR019734">
    <property type="entry name" value="TPR_rpt"/>
</dbReference>
<dbReference type="InterPro" id="IPR011990">
    <property type="entry name" value="TPR-like_helical_dom_sf"/>
</dbReference>
<dbReference type="SUPFAM" id="SSF56935">
    <property type="entry name" value="Porins"/>
    <property type="match status" value="1"/>
</dbReference>
<sequence>MKLVLTIVLLCIGIYGHSQEMETGFTYLETGQYQKAEHFFEAVLQEYPSNKTARLCYGRAIGLHDKTQEAKAWFTSLKSDYPTDFEVALNYAEALLWNNDYQEAATFYKVLLTEQPESFSALLGYANTLSNLKTYDKALIYVNKALEVQPGNANATNSRKYIRLGKASAHMQEEAFGVAINLLNENMVDFPTDKDSQSLLANIYLFQKEYEKATTVYTAMTDSVASYTGRSLVAHTNHKEKEALSLAKNAVTIAVKTTDSTKIVIAKERYIQALLWNGKYAEARIAITQLSEAFPENTKTASLLATYGMYTGNFKKSIATYEKMLAKDSTSFDGNLGIANAYRAQGNLTKAYRYAQKTLQFYPNQKDAKGLIKTIENTLSPVVHTNTSYTVDNGNNEAYAIMARVTIPFSERFKTFAQYGYRTTENTVSQQMAYNTTLGLGAHYRLLNNTWVESTLGFVKANAPSNEYTDVNGSLFITSRPLPLQYLKVGYSRELQNFNASLIDEKIFMNNYTLNYNMGTNFNLGWYTGYTYTSQTDGNTRNLLFTSLYYTFTKRPVLKGGINYQFLSFKNQVPTLYFSPSKYQALEAFLDLQGKKNNWTYSANVAGGYQFIENNSATSLFRAEAKLTYDLTGRFQVGGYGKYSTIASETAAGFEFTEIGVKLRWQLTKKPLFKIEK</sequence>
<dbReference type="SMART" id="SM00028">
    <property type="entry name" value="TPR"/>
    <property type="match status" value="5"/>
</dbReference>
<accession>A0A238ZZE2</accession>
<dbReference type="Gene3D" id="1.25.40.10">
    <property type="entry name" value="Tetratricopeptide repeat domain"/>
    <property type="match status" value="2"/>
</dbReference>
<keyword evidence="5" id="KW-1185">Reference proteome</keyword>
<evidence type="ECO:0000256" key="3">
    <source>
        <dbReference type="PROSITE-ProRule" id="PRU00339"/>
    </source>
</evidence>
<dbReference type="Proteomes" id="UP000198379">
    <property type="component" value="Unassembled WGS sequence"/>
</dbReference>
<dbReference type="Pfam" id="PF13174">
    <property type="entry name" value="TPR_6"/>
    <property type="match status" value="1"/>
</dbReference>
<evidence type="ECO:0000313" key="5">
    <source>
        <dbReference type="Proteomes" id="UP000198379"/>
    </source>
</evidence>
<keyword evidence="2 3" id="KW-0802">TPR repeat</keyword>
<dbReference type="OrthoDB" id="919555at2"/>
<dbReference type="EMBL" id="FZNY01000004">
    <property type="protein sequence ID" value="SNR88806.1"/>
    <property type="molecule type" value="Genomic_DNA"/>
</dbReference>
<dbReference type="AlphaFoldDB" id="A0A238ZZE2"/>
<feature type="repeat" description="TPR" evidence="3">
    <location>
        <begin position="17"/>
        <end position="50"/>
    </location>
</feature>
<dbReference type="PANTHER" id="PTHR44943:SF4">
    <property type="entry name" value="TPR REPEAT-CONTAINING PROTEIN MJ0798"/>
    <property type="match status" value="1"/>
</dbReference>
<dbReference type="SUPFAM" id="SSF48452">
    <property type="entry name" value="TPR-like"/>
    <property type="match status" value="2"/>
</dbReference>
<evidence type="ECO:0000256" key="1">
    <source>
        <dbReference type="ARBA" id="ARBA00022737"/>
    </source>
</evidence>
<reference evidence="4 5" key="1">
    <citation type="submission" date="2017-06" db="EMBL/GenBank/DDBJ databases">
        <authorList>
            <person name="Kim H.J."/>
            <person name="Triplett B.A."/>
        </authorList>
    </citation>
    <scope>NUCLEOTIDE SEQUENCE [LARGE SCALE GENOMIC DNA]</scope>
    <source>
        <strain evidence="4 5">DSM 25597</strain>
    </source>
</reference>
<dbReference type="PANTHER" id="PTHR44943">
    <property type="entry name" value="CELLULOSE SYNTHASE OPERON PROTEIN C"/>
    <property type="match status" value="1"/>
</dbReference>
<evidence type="ECO:0000256" key="2">
    <source>
        <dbReference type="ARBA" id="ARBA00022803"/>
    </source>
</evidence>
<feature type="repeat" description="TPR" evidence="3">
    <location>
        <begin position="119"/>
        <end position="152"/>
    </location>
</feature>
<evidence type="ECO:0000313" key="4">
    <source>
        <dbReference type="EMBL" id="SNR88806.1"/>
    </source>
</evidence>
<name>A0A238ZZE2_9FLAO</name>
<dbReference type="PROSITE" id="PS50005">
    <property type="entry name" value="TPR"/>
    <property type="match status" value="2"/>
</dbReference>
<dbReference type="RefSeq" id="WP_089371876.1">
    <property type="nucleotide sequence ID" value="NZ_BMEP01000007.1"/>
</dbReference>
<organism evidence="4 5">
    <name type="scientific">Dokdonia pacifica</name>
    <dbReference type="NCBI Taxonomy" id="1627892"/>
    <lineage>
        <taxon>Bacteria</taxon>
        <taxon>Pseudomonadati</taxon>
        <taxon>Bacteroidota</taxon>
        <taxon>Flavobacteriia</taxon>
        <taxon>Flavobacteriales</taxon>
        <taxon>Flavobacteriaceae</taxon>
        <taxon>Dokdonia</taxon>
    </lineage>
</organism>
<keyword evidence="1" id="KW-0677">Repeat</keyword>
<dbReference type="Pfam" id="PF13432">
    <property type="entry name" value="TPR_16"/>
    <property type="match status" value="2"/>
</dbReference>
<dbReference type="InterPro" id="IPR051685">
    <property type="entry name" value="Ycf3/AcsC/BcsC/TPR_MFPF"/>
</dbReference>
<proteinExistence type="predicted"/>
<protein>
    <submittedName>
        <fullName evidence="4">Flp pilus assembly protein TadD, contains TPR repeats</fullName>
    </submittedName>
</protein>